<evidence type="ECO:0000256" key="1">
    <source>
        <dbReference type="SAM" id="MobiDB-lite"/>
    </source>
</evidence>
<evidence type="ECO:0000313" key="3">
    <source>
        <dbReference type="Proteomes" id="UP000007587"/>
    </source>
</evidence>
<proteinExistence type="predicted"/>
<keyword evidence="3" id="KW-1185">Reference proteome</keyword>
<dbReference type="Proteomes" id="UP000007587">
    <property type="component" value="Chromosome"/>
</dbReference>
<dbReference type="OrthoDB" id="5492925at2"/>
<feature type="region of interest" description="Disordered" evidence="1">
    <location>
        <begin position="115"/>
        <end position="138"/>
    </location>
</feature>
<accession>H8MUS8</accession>
<dbReference type="KEGG" id="ccx:COCOR_07803"/>
<name>H8MUS8_CORCM</name>
<dbReference type="AlphaFoldDB" id="H8MUS8"/>
<dbReference type="EMBL" id="CP003389">
    <property type="protein sequence ID" value="AFE07752.1"/>
    <property type="molecule type" value="Genomic_DNA"/>
</dbReference>
<sequence length="425" mass="47106">MGRPAPGAERPYDGSVATRPDDLRARLEDRADLLEATRLRYRALKGVLESFFWKDRIRNHFELLREVAADQPEVDATLAAMRRRVEAEGWPHNAAPVRLMHEVERLREAVERAAERRLSASASPASDDDDASEEDDGPATLGERLLRLETEVLDAAPFLGGRVWAQAVELLPRNLPELRAACAAGEVFERVFKRPVTEGAPAFSDDEARELARALPLGAAALVALWERLERYDSRGRVKDFLQRRMRRAPTRVARSGPELLLHAAFWHDVARVRVRAVLEAELAPVVPREAELPTLLSWRAALSEDPALRLSARSVFTEGRAGLVETAAALAALSRERPRGAWNEEVAWSRLEQAAQRARAEEGPEAEALRDALRLYVMLRGQARTPARLFSPEHAKPAGGDVARNGDLVALVQAARHAALRQGG</sequence>
<dbReference type="InParanoid" id="H8MUS8"/>
<reference evidence="3" key="2">
    <citation type="submission" date="2012-03" db="EMBL/GenBank/DDBJ databases">
        <title>Genome sequence of the fruiting myxobacterium Corallococcus coralloides DSM 2259.</title>
        <authorList>
            <person name="Huntley S."/>
            <person name="Zhang Y."/>
            <person name="Treuner-Lange A."/>
            <person name="Sensen C.W."/>
            <person name="Sogaard-Andersen L."/>
        </authorList>
    </citation>
    <scope>NUCLEOTIDE SEQUENCE [LARGE SCALE GENOMIC DNA]</scope>
    <source>
        <strain evidence="3">ATCC 25202 / DSM 2259 / NBRC 100086 / M2</strain>
    </source>
</reference>
<evidence type="ECO:0000313" key="2">
    <source>
        <dbReference type="EMBL" id="AFE07752.1"/>
    </source>
</evidence>
<reference evidence="2 3" key="1">
    <citation type="journal article" date="2012" name="J. Bacteriol.">
        <title>Complete Genome Sequence of the Fruiting Myxobacterium Corallococcus coralloides DSM 2259.</title>
        <authorList>
            <person name="Huntley S."/>
            <person name="Zhang Y."/>
            <person name="Treuner-Lange A."/>
            <person name="Kneip S."/>
            <person name="Sensen C.W."/>
            <person name="Sogaard-Andersen L."/>
        </authorList>
    </citation>
    <scope>NUCLEOTIDE SEQUENCE [LARGE SCALE GENOMIC DNA]</scope>
    <source>
        <strain evidence="3">ATCC 25202 / DSM 2259 / NBRC 100086 / M2</strain>
    </source>
</reference>
<feature type="compositionally biased region" description="Acidic residues" evidence="1">
    <location>
        <begin position="126"/>
        <end position="137"/>
    </location>
</feature>
<dbReference type="STRING" id="1144275.COCOR_07803"/>
<protein>
    <submittedName>
        <fullName evidence="2">Uncharacterized protein</fullName>
    </submittedName>
</protein>
<organism evidence="2 3">
    <name type="scientific">Corallococcus coralloides (strain ATCC 25202 / DSM 2259 / NBRC 100086 / M2)</name>
    <name type="common">Myxococcus coralloides</name>
    <dbReference type="NCBI Taxonomy" id="1144275"/>
    <lineage>
        <taxon>Bacteria</taxon>
        <taxon>Pseudomonadati</taxon>
        <taxon>Myxococcota</taxon>
        <taxon>Myxococcia</taxon>
        <taxon>Myxococcales</taxon>
        <taxon>Cystobacterineae</taxon>
        <taxon>Myxococcaceae</taxon>
        <taxon>Corallococcus</taxon>
    </lineage>
</organism>
<gene>
    <name evidence="2" type="ordered locus">COCOR_07803</name>
</gene>
<dbReference type="HOGENOM" id="CLU_645143_0_0_7"/>